<accession>I0S7M4</accession>
<dbReference type="InterPro" id="IPR009459">
    <property type="entry name" value="MucBP_dom"/>
</dbReference>
<dbReference type="EMBL" id="AICP01000065">
    <property type="protein sequence ID" value="EID19377.1"/>
    <property type="molecule type" value="Genomic_DNA"/>
</dbReference>
<reference evidence="4 5" key="1">
    <citation type="submission" date="2012-01" db="EMBL/GenBank/DDBJ databases">
        <authorList>
            <person name="Harkins D.M."/>
            <person name="Madupu R."/>
            <person name="Durkin A.S."/>
            <person name="Torralba M."/>
            <person name="Methe B."/>
            <person name="Sutton G.G."/>
            <person name="Nelson K.E."/>
        </authorList>
    </citation>
    <scope>NUCLEOTIDE SEQUENCE [LARGE SCALE GENOMIC DNA]</scope>
    <source>
        <strain evidence="4 5">CCUG 39159</strain>
    </source>
</reference>
<evidence type="ECO:0000259" key="2">
    <source>
        <dbReference type="Pfam" id="PF06458"/>
    </source>
</evidence>
<dbReference type="AlphaFoldDB" id="I0S7M4"/>
<evidence type="ECO:0000256" key="1">
    <source>
        <dbReference type="ARBA" id="ARBA00022737"/>
    </source>
</evidence>
<organism evidence="4 5">
    <name type="scientific">Streptococcus anginosus subsp. whileyi CCUG 39159</name>
    <dbReference type="NCBI Taxonomy" id="1095729"/>
    <lineage>
        <taxon>Bacteria</taxon>
        <taxon>Bacillati</taxon>
        <taxon>Bacillota</taxon>
        <taxon>Bacilli</taxon>
        <taxon>Lactobacillales</taxon>
        <taxon>Streptococcaceae</taxon>
        <taxon>Streptococcus</taxon>
        <taxon>Streptococcus anginosus group</taxon>
    </lineage>
</organism>
<feature type="domain" description="MucBP" evidence="2">
    <location>
        <begin position="368"/>
        <end position="434"/>
    </location>
</feature>
<feature type="domain" description="SpaA-like prealbumin fold" evidence="3">
    <location>
        <begin position="454"/>
        <end position="529"/>
    </location>
</feature>
<feature type="domain" description="SpaA-like prealbumin fold" evidence="3">
    <location>
        <begin position="561"/>
        <end position="633"/>
    </location>
</feature>
<protein>
    <submittedName>
        <fullName evidence="4">Cna protein B-type domain protein</fullName>
    </submittedName>
</protein>
<sequence>MKKRGNIQKLILFFWFLLYLGGNIYYTQDVFASNNNISNSVTNKTSKVDDFKKAYEDGFYNTNDDWSVTGNFNFEYVPTDIKAYNKATTNVSDVKISVEFKEKENNKGIAYLTDNKKRHSYNKATDNLFIGKLDTNKTPTLGIFTQAGKDEGELNTSERWNFDGSKFVGTLTITFDKEVENPILDLSGIGGYRKVFGTKTDESKKYAKGSFSASELELKNADITVEKVGTGANLQVENKKIKVIDKNTYSQSVLDKPFVQDAENPAARTPNLSPAGTGSVMLVGKMKEVTFDVYHSAIPFSKFSKEQYHTGESYFTKEGDKKCADGINGLNTLITEEVCKDKFNDKGIKLYNSDLFLISIRLAKRGSVDVKYITTDGKILENVTDVVKDELVGKDYITVQKSFNGYVFEKMDTNSAPTTGKVKEEKQHVIYVYREHIPGFPPPPPPPSTPSTKVKFSKKALTENGEELKGATIRLTKEDGSLVKEWVTDGTVKEFELKDGKYTFTEISAPDKYQVATAITFEVKNGKVIVKGIEVTGNTIVMVDKLKELPPPPPSTPSTKVKFSKKALTENGEELKGATIRLTKEDGSLVKEWVTDGTVKEFELKDGKYTFTEISAPDKYQVATAITFEVKNGKV</sequence>
<feature type="non-terminal residue" evidence="4">
    <location>
        <position position="635"/>
    </location>
</feature>
<dbReference type="Pfam" id="PF06458">
    <property type="entry name" value="MucBP"/>
    <property type="match status" value="1"/>
</dbReference>
<dbReference type="InterPro" id="IPR041033">
    <property type="entry name" value="SpaA_PFL_dom_1"/>
</dbReference>
<dbReference type="Gene3D" id="2.60.40.10">
    <property type="entry name" value="Immunoglobulins"/>
    <property type="match status" value="2"/>
</dbReference>
<evidence type="ECO:0000259" key="3">
    <source>
        <dbReference type="Pfam" id="PF17802"/>
    </source>
</evidence>
<proteinExistence type="predicted"/>
<dbReference type="RefSeq" id="WP_003038343.1">
    <property type="nucleotide sequence ID" value="NZ_AICP01000065.1"/>
</dbReference>
<dbReference type="InterPro" id="IPR013783">
    <property type="entry name" value="Ig-like_fold"/>
</dbReference>
<dbReference type="Gene3D" id="3.10.20.320">
    <property type="entry name" value="Putative peptidoglycan bound protein (lpxtg motif)"/>
    <property type="match status" value="1"/>
</dbReference>
<dbReference type="Pfam" id="PF17802">
    <property type="entry name" value="SpaA"/>
    <property type="match status" value="2"/>
</dbReference>
<gene>
    <name evidence="4" type="ORF">HMPREF1043_2186</name>
</gene>
<comment type="caution">
    <text evidence="4">The sequence shown here is derived from an EMBL/GenBank/DDBJ whole genome shotgun (WGS) entry which is preliminary data.</text>
</comment>
<keyword evidence="5" id="KW-1185">Reference proteome</keyword>
<dbReference type="Proteomes" id="UP000003245">
    <property type="component" value="Unassembled WGS sequence"/>
</dbReference>
<keyword evidence="1" id="KW-0677">Repeat</keyword>
<evidence type="ECO:0000313" key="4">
    <source>
        <dbReference type="EMBL" id="EID19377.1"/>
    </source>
</evidence>
<evidence type="ECO:0000313" key="5">
    <source>
        <dbReference type="Proteomes" id="UP000003245"/>
    </source>
</evidence>
<name>I0S7M4_STRAP</name>